<accession>A0A517PM76</accession>
<reference evidence="2 3" key="1">
    <citation type="submission" date="2019-02" db="EMBL/GenBank/DDBJ databases">
        <title>Deep-cultivation of Planctomycetes and their phenomic and genomic characterization uncovers novel biology.</title>
        <authorList>
            <person name="Wiegand S."/>
            <person name="Jogler M."/>
            <person name="Boedeker C."/>
            <person name="Pinto D."/>
            <person name="Vollmers J."/>
            <person name="Rivas-Marin E."/>
            <person name="Kohn T."/>
            <person name="Peeters S.H."/>
            <person name="Heuer A."/>
            <person name="Rast P."/>
            <person name="Oberbeckmann S."/>
            <person name="Bunk B."/>
            <person name="Jeske O."/>
            <person name="Meyerdierks A."/>
            <person name="Storesund J.E."/>
            <person name="Kallscheuer N."/>
            <person name="Luecker S."/>
            <person name="Lage O.M."/>
            <person name="Pohl T."/>
            <person name="Merkel B.J."/>
            <person name="Hornburger P."/>
            <person name="Mueller R.-W."/>
            <person name="Bruemmer F."/>
            <person name="Labrenz M."/>
            <person name="Spormann A.M."/>
            <person name="Op den Camp H."/>
            <person name="Overmann J."/>
            <person name="Amann R."/>
            <person name="Jetten M.S.M."/>
            <person name="Mascher T."/>
            <person name="Medema M.H."/>
            <person name="Devos D.P."/>
            <person name="Kaster A.-K."/>
            <person name="Ovreas L."/>
            <person name="Rohde M."/>
            <person name="Galperin M.Y."/>
            <person name="Jogler C."/>
        </authorList>
    </citation>
    <scope>NUCLEOTIDE SEQUENCE [LARGE SCALE GENOMIC DNA]</scope>
    <source>
        <strain evidence="2 3">HG66A1</strain>
    </source>
</reference>
<keyword evidence="3" id="KW-1185">Reference proteome</keyword>
<dbReference type="Proteomes" id="UP000320421">
    <property type="component" value="Chromosome"/>
</dbReference>
<evidence type="ECO:0000313" key="3">
    <source>
        <dbReference type="Proteomes" id="UP000320421"/>
    </source>
</evidence>
<dbReference type="OrthoDB" id="286854at2"/>
<proteinExistence type="predicted"/>
<feature type="transmembrane region" description="Helical" evidence="1">
    <location>
        <begin position="6"/>
        <end position="25"/>
    </location>
</feature>
<dbReference type="RefSeq" id="WP_145183322.1">
    <property type="nucleotide sequence ID" value="NZ_CP036266.1"/>
</dbReference>
<keyword evidence="1" id="KW-0472">Membrane</keyword>
<keyword evidence="1" id="KW-1133">Transmembrane helix</keyword>
<feature type="transmembrane region" description="Helical" evidence="1">
    <location>
        <begin position="106"/>
        <end position="126"/>
    </location>
</feature>
<gene>
    <name evidence="2" type="ORF">HG66A1_22600</name>
</gene>
<feature type="transmembrane region" description="Helical" evidence="1">
    <location>
        <begin position="64"/>
        <end position="86"/>
    </location>
</feature>
<dbReference type="EMBL" id="CP036266">
    <property type="protein sequence ID" value="QDT20474.1"/>
    <property type="molecule type" value="Genomic_DNA"/>
</dbReference>
<sequence length="191" mass="21053">MAVATYILFVLGCLGATDIALYHSFSHGIRQHPDSRAELIVHSLRGPTYAVLFVVIPNFVMQGVFFWCLLLLFVVDVLISIVDFALERESRRLLGGLPSGEYVLHIMLAMLFGGLVTAVCLEAGVWRSLPSGFYYQPADVPALLRGVLVVMAVLVLISGIQDAMAAWRLYNIPERATSSKEKDQRLQSGGR</sequence>
<name>A0A517PM76_9PLAN</name>
<feature type="transmembrane region" description="Helical" evidence="1">
    <location>
        <begin position="146"/>
        <end position="170"/>
    </location>
</feature>
<evidence type="ECO:0000313" key="2">
    <source>
        <dbReference type="EMBL" id="QDT20474.1"/>
    </source>
</evidence>
<keyword evidence="1" id="KW-0812">Transmembrane</keyword>
<evidence type="ECO:0000256" key="1">
    <source>
        <dbReference type="SAM" id="Phobius"/>
    </source>
</evidence>
<dbReference type="AlphaFoldDB" id="A0A517PM76"/>
<organism evidence="2 3">
    <name type="scientific">Gimesia chilikensis</name>
    <dbReference type="NCBI Taxonomy" id="2605989"/>
    <lineage>
        <taxon>Bacteria</taxon>
        <taxon>Pseudomonadati</taxon>
        <taxon>Planctomycetota</taxon>
        <taxon>Planctomycetia</taxon>
        <taxon>Planctomycetales</taxon>
        <taxon>Planctomycetaceae</taxon>
        <taxon>Gimesia</taxon>
    </lineage>
</organism>
<protein>
    <submittedName>
        <fullName evidence="2">Uncharacterized protein</fullName>
    </submittedName>
</protein>